<organism evidence="1 2">
    <name type="scientific">Senna tora</name>
    <dbReference type="NCBI Taxonomy" id="362788"/>
    <lineage>
        <taxon>Eukaryota</taxon>
        <taxon>Viridiplantae</taxon>
        <taxon>Streptophyta</taxon>
        <taxon>Embryophyta</taxon>
        <taxon>Tracheophyta</taxon>
        <taxon>Spermatophyta</taxon>
        <taxon>Magnoliopsida</taxon>
        <taxon>eudicotyledons</taxon>
        <taxon>Gunneridae</taxon>
        <taxon>Pentapetalae</taxon>
        <taxon>rosids</taxon>
        <taxon>fabids</taxon>
        <taxon>Fabales</taxon>
        <taxon>Fabaceae</taxon>
        <taxon>Caesalpinioideae</taxon>
        <taxon>Cassia clade</taxon>
        <taxon>Senna</taxon>
    </lineage>
</organism>
<protein>
    <submittedName>
        <fullName evidence="1">Uncharacterized protein</fullName>
    </submittedName>
</protein>
<gene>
    <name evidence="1" type="ORF">G2W53_039809</name>
</gene>
<dbReference type="Proteomes" id="UP000634136">
    <property type="component" value="Unassembled WGS sequence"/>
</dbReference>
<reference evidence="1" key="1">
    <citation type="submission" date="2020-09" db="EMBL/GenBank/DDBJ databases">
        <title>Genome-Enabled Discovery of Anthraquinone Biosynthesis in Senna tora.</title>
        <authorList>
            <person name="Kang S.-H."/>
            <person name="Pandey R.P."/>
            <person name="Lee C.-M."/>
            <person name="Sim J.-S."/>
            <person name="Jeong J.-T."/>
            <person name="Choi B.-S."/>
            <person name="Jung M."/>
            <person name="Ginzburg D."/>
            <person name="Zhao K."/>
            <person name="Won S.Y."/>
            <person name="Oh T.-J."/>
            <person name="Yu Y."/>
            <person name="Kim N.-H."/>
            <person name="Lee O.R."/>
            <person name="Lee T.-H."/>
            <person name="Bashyal P."/>
            <person name="Kim T.-S."/>
            <person name="Lee W.-H."/>
            <person name="Kawkins C."/>
            <person name="Kim C.-K."/>
            <person name="Kim J.S."/>
            <person name="Ahn B.O."/>
            <person name="Rhee S.Y."/>
            <person name="Sohng J.K."/>
        </authorList>
    </citation>
    <scope>NUCLEOTIDE SEQUENCE</scope>
    <source>
        <tissue evidence="1">Leaf</tissue>
    </source>
</reference>
<dbReference type="AlphaFoldDB" id="A0A834W3W3"/>
<dbReference type="EMBL" id="JAAIUW010000012">
    <property type="protein sequence ID" value="KAF7807648.1"/>
    <property type="molecule type" value="Genomic_DNA"/>
</dbReference>
<proteinExistence type="predicted"/>
<accession>A0A834W3W3</accession>
<comment type="caution">
    <text evidence="1">The sequence shown here is derived from an EMBL/GenBank/DDBJ whole genome shotgun (WGS) entry which is preliminary data.</text>
</comment>
<sequence length="88" mass="10147">MEQLRVLETSVVVQEELKGLNLAWDCKPATFLKPNSSATLLIIDRYQNQKSALGLSERKKCHTDWAMDAEDSSSPRRESYGNMFIIWR</sequence>
<keyword evidence="2" id="KW-1185">Reference proteome</keyword>
<evidence type="ECO:0000313" key="1">
    <source>
        <dbReference type="EMBL" id="KAF7807648.1"/>
    </source>
</evidence>
<evidence type="ECO:0000313" key="2">
    <source>
        <dbReference type="Proteomes" id="UP000634136"/>
    </source>
</evidence>
<name>A0A834W3W3_9FABA</name>